<proteinExistence type="predicted"/>
<protein>
    <submittedName>
        <fullName evidence="3">Uncharacterized protein</fullName>
    </submittedName>
</protein>
<dbReference type="Proteomes" id="UP000607653">
    <property type="component" value="Unassembled WGS sequence"/>
</dbReference>
<evidence type="ECO:0000256" key="1">
    <source>
        <dbReference type="SAM" id="MobiDB-lite"/>
    </source>
</evidence>
<name>A0A822YUV9_NELNU</name>
<comment type="caution">
    <text evidence="3">The sequence shown here is derived from an EMBL/GenBank/DDBJ whole genome shotgun (WGS) entry which is preliminary data.</text>
</comment>
<organism evidence="3 4">
    <name type="scientific">Nelumbo nucifera</name>
    <name type="common">Sacred lotus</name>
    <dbReference type="NCBI Taxonomy" id="4432"/>
    <lineage>
        <taxon>Eukaryota</taxon>
        <taxon>Viridiplantae</taxon>
        <taxon>Streptophyta</taxon>
        <taxon>Embryophyta</taxon>
        <taxon>Tracheophyta</taxon>
        <taxon>Spermatophyta</taxon>
        <taxon>Magnoliopsida</taxon>
        <taxon>Proteales</taxon>
        <taxon>Nelumbonaceae</taxon>
        <taxon>Nelumbo</taxon>
    </lineage>
</organism>
<evidence type="ECO:0000256" key="2">
    <source>
        <dbReference type="SAM" id="SignalP"/>
    </source>
</evidence>
<dbReference type="AlphaFoldDB" id="A0A822YUV9"/>
<keyword evidence="4" id="KW-1185">Reference proteome</keyword>
<feature type="signal peptide" evidence="2">
    <location>
        <begin position="1"/>
        <end position="23"/>
    </location>
</feature>
<gene>
    <name evidence="3" type="ORF">HUJ06_006940</name>
</gene>
<feature type="region of interest" description="Disordered" evidence="1">
    <location>
        <begin position="224"/>
        <end position="244"/>
    </location>
</feature>
<keyword evidence="2" id="KW-0732">Signal</keyword>
<evidence type="ECO:0000313" key="3">
    <source>
        <dbReference type="EMBL" id="DAD36300.1"/>
    </source>
</evidence>
<feature type="chain" id="PRO_5032544923" evidence="2">
    <location>
        <begin position="24"/>
        <end position="261"/>
    </location>
</feature>
<feature type="compositionally biased region" description="Basic and acidic residues" evidence="1">
    <location>
        <begin position="224"/>
        <end position="234"/>
    </location>
</feature>
<evidence type="ECO:0000313" key="4">
    <source>
        <dbReference type="Proteomes" id="UP000607653"/>
    </source>
</evidence>
<accession>A0A822YUV9</accession>
<dbReference type="EMBL" id="DUZY01000004">
    <property type="protein sequence ID" value="DAD36300.1"/>
    <property type="molecule type" value="Genomic_DNA"/>
</dbReference>
<reference evidence="3 4" key="1">
    <citation type="journal article" date="2020" name="Mol. Biol. Evol.">
        <title>Distinct Expression and Methylation Patterns for Genes with Different Fates following a Single Whole-Genome Duplication in Flowering Plants.</title>
        <authorList>
            <person name="Shi T."/>
            <person name="Rahmani R.S."/>
            <person name="Gugger P.F."/>
            <person name="Wang M."/>
            <person name="Li H."/>
            <person name="Zhang Y."/>
            <person name="Li Z."/>
            <person name="Wang Q."/>
            <person name="Van de Peer Y."/>
            <person name="Marchal K."/>
            <person name="Chen J."/>
        </authorList>
    </citation>
    <scope>NUCLEOTIDE SEQUENCE [LARGE SCALE GENOMIC DNA]</scope>
    <source>
        <tissue evidence="3">Leaf</tissue>
    </source>
</reference>
<sequence>MAAKLATVASIVILSVFVVLGHARDQFTLPEKVVTEWKPSDSFPDTDAKSTIVLPSEKPVSEAEEALPVENRASESDVGTVEDLPESIEAIGITQPLTLTYDISFRPPINRRFHHMHVKRPFGFRFPHRCRHHHAKPLGDPRFTGKEIPHGNDMIMAEDMPSFDHYAKLLRGPRFTGKEIPYGNDMLMAEDMPSFDPMFSGDARHIPGKWGGFPRERRFWKKPSDDWKHGDDGRRFHHHPMGDEEDEDSFMNRFLKFLNHF</sequence>
<feature type="region of interest" description="Disordered" evidence="1">
    <location>
        <begin position="59"/>
        <end position="80"/>
    </location>
</feature>